<dbReference type="EMBL" id="LTBA01000009">
    <property type="protein sequence ID" value="KYH34837.1"/>
    <property type="molecule type" value="Genomic_DNA"/>
</dbReference>
<accession>A0A151B5A2</accession>
<organism evidence="2 3">
    <name type="scientific">Clostridium tepidiprofundi DSM 19306</name>
    <dbReference type="NCBI Taxonomy" id="1121338"/>
    <lineage>
        <taxon>Bacteria</taxon>
        <taxon>Bacillati</taxon>
        <taxon>Bacillota</taxon>
        <taxon>Clostridia</taxon>
        <taxon>Eubacteriales</taxon>
        <taxon>Clostridiaceae</taxon>
        <taxon>Clostridium</taxon>
    </lineage>
</organism>
<feature type="transmembrane region" description="Helical" evidence="1">
    <location>
        <begin position="109"/>
        <end position="129"/>
    </location>
</feature>
<keyword evidence="1" id="KW-1133">Transmembrane helix</keyword>
<dbReference type="OrthoDB" id="9788195at2"/>
<feature type="transmembrane region" description="Helical" evidence="1">
    <location>
        <begin position="224"/>
        <end position="245"/>
    </location>
</feature>
<feature type="transmembrane region" description="Helical" evidence="1">
    <location>
        <begin position="55"/>
        <end position="75"/>
    </location>
</feature>
<dbReference type="STRING" id="1121338.CLTEP_11520"/>
<proteinExistence type="predicted"/>
<dbReference type="AlphaFoldDB" id="A0A151B5A2"/>
<keyword evidence="1" id="KW-0472">Membrane</keyword>
<dbReference type="Pfam" id="PF06182">
    <property type="entry name" value="ABC2_membrane_6"/>
    <property type="match status" value="1"/>
</dbReference>
<dbReference type="PATRIC" id="fig|1121338.3.peg.1189"/>
<dbReference type="PANTHER" id="PTHR36833:SF2">
    <property type="entry name" value="SLR0610 PROTEIN"/>
    <property type="match status" value="1"/>
</dbReference>
<dbReference type="PANTHER" id="PTHR36833">
    <property type="entry name" value="SLR0610 PROTEIN-RELATED"/>
    <property type="match status" value="1"/>
</dbReference>
<evidence type="ECO:0008006" key="4">
    <source>
        <dbReference type="Google" id="ProtNLM"/>
    </source>
</evidence>
<dbReference type="Proteomes" id="UP000075531">
    <property type="component" value="Unassembled WGS sequence"/>
</dbReference>
<feature type="transmembrane region" description="Helical" evidence="1">
    <location>
        <begin position="21"/>
        <end position="43"/>
    </location>
</feature>
<keyword evidence="3" id="KW-1185">Reference proteome</keyword>
<keyword evidence="1" id="KW-0812">Transmembrane</keyword>
<feature type="transmembrane region" description="Helical" evidence="1">
    <location>
        <begin position="141"/>
        <end position="167"/>
    </location>
</feature>
<name>A0A151B5A2_9CLOT</name>
<evidence type="ECO:0000313" key="2">
    <source>
        <dbReference type="EMBL" id="KYH34837.1"/>
    </source>
</evidence>
<gene>
    <name evidence="2" type="ORF">CLTEP_11520</name>
</gene>
<feature type="transmembrane region" description="Helical" evidence="1">
    <location>
        <begin position="200"/>
        <end position="218"/>
    </location>
</feature>
<dbReference type="InterPro" id="IPR010390">
    <property type="entry name" value="ABC-2_transporter-like"/>
</dbReference>
<evidence type="ECO:0000313" key="3">
    <source>
        <dbReference type="Proteomes" id="UP000075531"/>
    </source>
</evidence>
<sequence>MVYNRLLKTNFYREMTYKSNFFTFMIVNLVGYLGDVLFYILIYNFVDCINGWTKYHMLGLIATVWIIDSLNGGMFHMNVLRIPRYVQTYDLDFMLIKPINSRWYMSMKFVSYGLLLGVPFGSALLIYSMVKVGIRISVFKIILYVIALFSGTLIMHNIFFMITILSIKHVKVNALMSVFWSILEVGKYPEFIYPSKIRKIFVFIVPAIVIYNYPINILVNEFNILNVCILFSIAILFTLITQFTWKYFLKYYYK</sequence>
<reference evidence="2 3" key="1">
    <citation type="submission" date="2016-02" db="EMBL/GenBank/DDBJ databases">
        <title>Genome sequence of Clostridium tepidiprofundi DSM 19306.</title>
        <authorList>
            <person name="Poehlein A."/>
            <person name="Daniel R."/>
        </authorList>
    </citation>
    <scope>NUCLEOTIDE SEQUENCE [LARGE SCALE GENOMIC DNA]</scope>
    <source>
        <strain evidence="2 3">DSM 19306</strain>
    </source>
</reference>
<evidence type="ECO:0000256" key="1">
    <source>
        <dbReference type="SAM" id="Phobius"/>
    </source>
</evidence>
<protein>
    <recommendedName>
        <fullName evidence="4">ABC-2 family transporter protein</fullName>
    </recommendedName>
</protein>
<comment type="caution">
    <text evidence="2">The sequence shown here is derived from an EMBL/GenBank/DDBJ whole genome shotgun (WGS) entry which is preliminary data.</text>
</comment>
<dbReference type="RefSeq" id="WP_066823895.1">
    <property type="nucleotide sequence ID" value="NZ_LTBA01000009.1"/>
</dbReference>